<organism evidence="4 5">
    <name type="scientific">Propionibacterium australiense</name>
    <dbReference type="NCBI Taxonomy" id="119981"/>
    <lineage>
        <taxon>Bacteria</taxon>
        <taxon>Bacillati</taxon>
        <taxon>Actinomycetota</taxon>
        <taxon>Actinomycetes</taxon>
        <taxon>Propionibacteriales</taxon>
        <taxon>Propionibacteriaceae</taxon>
        <taxon>Propionibacterium</taxon>
    </lineage>
</organism>
<evidence type="ECO:0000256" key="2">
    <source>
        <dbReference type="SAM" id="MobiDB-lite"/>
    </source>
</evidence>
<dbReference type="EMBL" id="RCIW01000009">
    <property type="protein sequence ID" value="RLP09915.1"/>
    <property type="molecule type" value="Genomic_DNA"/>
</dbReference>
<comment type="caution">
    <text evidence="4">The sequence shown here is derived from an EMBL/GenBank/DDBJ whole genome shotgun (WGS) entry which is preliminary data.</text>
</comment>
<feature type="domain" description="Serine aminopeptidase S33" evidence="3">
    <location>
        <begin position="32"/>
        <end position="254"/>
    </location>
</feature>
<dbReference type="RefSeq" id="WP_119162160.1">
    <property type="nucleotide sequence ID" value="NZ_LR134442.1"/>
</dbReference>
<name>A0A8B3FPV0_9ACTN</name>
<reference evidence="4 5" key="1">
    <citation type="submission" date="2018-10" db="EMBL/GenBank/DDBJ databases">
        <title>Propionibacterium australiense Genome Sequencing and Assembly.</title>
        <authorList>
            <person name="Bernier A.-M."/>
            <person name="Bernard K."/>
        </authorList>
    </citation>
    <scope>NUCLEOTIDE SEQUENCE [LARGE SCALE GENOMIC DNA]</scope>
    <source>
        <strain evidence="4 5">NML98A078</strain>
    </source>
</reference>
<dbReference type="Gene3D" id="3.40.50.1820">
    <property type="entry name" value="alpha/beta hydrolase"/>
    <property type="match status" value="1"/>
</dbReference>
<keyword evidence="1 4" id="KW-0378">Hydrolase</keyword>
<accession>A0A8B3FPV0</accession>
<dbReference type="PRINTS" id="PR00111">
    <property type="entry name" value="ABHYDROLASE"/>
</dbReference>
<dbReference type="PANTHER" id="PTHR43798">
    <property type="entry name" value="MONOACYLGLYCEROL LIPASE"/>
    <property type="match status" value="1"/>
</dbReference>
<evidence type="ECO:0000259" key="3">
    <source>
        <dbReference type="Pfam" id="PF12146"/>
    </source>
</evidence>
<dbReference type="InterPro" id="IPR050266">
    <property type="entry name" value="AB_hydrolase_sf"/>
</dbReference>
<evidence type="ECO:0000313" key="5">
    <source>
        <dbReference type="Proteomes" id="UP000279336"/>
    </source>
</evidence>
<dbReference type="AlphaFoldDB" id="A0A8B3FPV0"/>
<dbReference type="SUPFAM" id="SSF53474">
    <property type="entry name" value="alpha/beta-Hydrolases"/>
    <property type="match status" value="1"/>
</dbReference>
<proteinExistence type="predicted"/>
<evidence type="ECO:0000256" key="1">
    <source>
        <dbReference type="ARBA" id="ARBA00022801"/>
    </source>
</evidence>
<dbReference type="OrthoDB" id="9785847at2"/>
<evidence type="ECO:0000313" key="4">
    <source>
        <dbReference type="EMBL" id="RLP09915.1"/>
    </source>
</evidence>
<protein>
    <submittedName>
        <fullName evidence="4">Alpha/beta fold hydrolase</fullName>
    </submittedName>
</protein>
<dbReference type="InterPro" id="IPR022742">
    <property type="entry name" value="Hydrolase_4"/>
</dbReference>
<dbReference type="Pfam" id="PF12146">
    <property type="entry name" value="Hydrolase_4"/>
    <property type="match status" value="1"/>
</dbReference>
<dbReference type="GO" id="GO:0016020">
    <property type="term" value="C:membrane"/>
    <property type="evidence" value="ECO:0007669"/>
    <property type="project" value="TreeGrafter"/>
</dbReference>
<feature type="region of interest" description="Disordered" evidence="2">
    <location>
        <begin position="298"/>
        <end position="317"/>
    </location>
</feature>
<dbReference type="GO" id="GO:0016787">
    <property type="term" value="F:hydrolase activity"/>
    <property type="evidence" value="ECO:0007669"/>
    <property type="project" value="UniProtKB-KW"/>
</dbReference>
<dbReference type="Proteomes" id="UP000279336">
    <property type="component" value="Unassembled WGS sequence"/>
</dbReference>
<sequence>MSTHVEPPRAEHVVRCAGTPVHAWTTGPADGRVVVLGHGASMDHRMFDDQVGPLAEAGYRTLTWDTRGHGLSRPIGRVPISVADMADDLLAILDHLGIREPVCVGGQSLGGLVAQELAYRAPERVAALVIIGSTCITMPIARWERWALRSSLCWFTFWPWGHLKRVVAVTTARRPQVRAYAEEAIGMMTKADFLHIWRGVTRSMRPEAGYRIEAPLLLTHGELDRTGNIARTAPAWAARDPHCRCAVIPRAGHNANQDNPGFFNRVLLDFLSEHYPAITRGQQPRARRWREPIPARPVRGACPADLRAPPGRPLQQT</sequence>
<gene>
    <name evidence="4" type="ORF">D7U36_07010</name>
</gene>
<dbReference type="InterPro" id="IPR000073">
    <property type="entry name" value="AB_hydrolase_1"/>
</dbReference>
<dbReference type="PANTHER" id="PTHR43798:SF31">
    <property type="entry name" value="AB HYDROLASE SUPERFAMILY PROTEIN YCLE"/>
    <property type="match status" value="1"/>
</dbReference>
<dbReference type="InterPro" id="IPR029058">
    <property type="entry name" value="AB_hydrolase_fold"/>
</dbReference>